<organism evidence="2 3">
    <name type="scientific">Mycoplasmopsis meleagridis ATCC 25294</name>
    <dbReference type="NCBI Taxonomy" id="1264554"/>
    <lineage>
        <taxon>Bacteria</taxon>
        <taxon>Bacillati</taxon>
        <taxon>Mycoplasmatota</taxon>
        <taxon>Mycoplasmoidales</taxon>
        <taxon>Metamycoplasmataceae</taxon>
        <taxon>Mycoplasmopsis</taxon>
    </lineage>
</organism>
<keyword evidence="3" id="KW-1185">Reference proteome</keyword>
<dbReference type="PATRIC" id="fig|1264554.4.peg.123"/>
<feature type="signal peptide" evidence="1">
    <location>
        <begin position="1"/>
        <end position="24"/>
    </location>
</feature>
<proteinExistence type="predicted"/>
<dbReference type="STRING" id="29561.MM26B8_04830"/>
<dbReference type="AlphaFoldDB" id="A0A0F5H092"/>
<comment type="caution">
    <text evidence="2">The sequence shown here is derived from an EMBL/GenBank/DDBJ whole genome shotgun (WGS) entry which is preliminary data.</text>
</comment>
<keyword evidence="2" id="KW-0449">Lipoprotein</keyword>
<protein>
    <submittedName>
        <fullName evidence="2">p60-like lipoprotein</fullName>
    </submittedName>
</protein>
<dbReference type="RefSeq" id="WP_046097048.1">
    <property type="nucleotide sequence ID" value="NZ_JZXN01000017.1"/>
</dbReference>
<keyword evidence="1" id="KW-0732">Signal</keyword>
<dbReference type="OrthoDB" id="395342at2"/>
<gene>
    <name evidence="2" type="ORF">MMELEA_00910</name>
</gene>
<reference evidence="2 3" key="1">
    <citation type="submission" date="2015-03" db="EMBL/GenBank/DDBJ databases">
        <title>Genome sequence of Mycoplasma meleagridis strain ATCC 25294.</title>
        <authorList>
            <person name="Yacoub E."/>
            <person name="Blanchard A."/>
            <person name="Sirand-Pugnet P."/>
            <person name="Mardassi B.B.A."/>
        </authorList>
    </citation>
    <scope>NUCLEOTIDE SEQUENCE [LARGE SCALE GENOMIC DNA]</scope>
    <source>
        <strain evidence="2 3">ATCC 25294</strain>
    </source>
</reference>
<dbReference type="NCBIfam" id="NF045835">
    <property type="entry name" value="P60_lipo"/>
    <property type="match status" value="1"/>
</dbReference>
<sequence length="439" mass="50278">MKLNKFLKLGLISSSACFPFLAVACGNKVETTEKIKQDKTLSSEITINTIEQDWLNSTLASLYGIDISNNDNLNKLKNDVNSISSQLFNDSYLAFQLYAQNQLNKDKNFFLKKNIELVKNTDINDYSKIIATNQVTPDEIPNSSIFKAYWANDKSKIREEISKLLLVYKYFQISDPKQLKTIDSSFKYDKDLTTSIENYNLNQYALKKKLIQIWKKSDDTKISTDDFFLQGYGLIKDVNDFNNFLKNSPDYSKVLKKNSSEILTNSPYDTELKGYAGFEVDNNNYGLLWNYEDLSKINSSTTNDYSLTGFYSPSANRLFNQISKDNPYSPYKNNADTTDKAILAYINQITPIAEKLPTKLPLSENSSESEDKILLSFKNTPYADKINRLSFIFALNDPDIYKTAQNAFSKLGYQIQIKKDINETLFNALKDKSFIKIID</sequence>
<evidence type="ECO:0000256" key="1">
    <source>
        <dbReference type="SAM" id="SignalP"/>
    </source>
</evidence>
<feature type="chain" id="PRO_5002486790" evidence="1">
    <location>
        <begin position="25"/>
        <end position="439"/>
    </location>
</feature>
<name>A0A0F5H092_9BACT</name>
<accession>A0A0F5H092</accession>
<dbReference type="Proteomes" id="UP000033750">
    <property type="component" value="Unassembled WGS sequence"/>
</dbReference>
<evidence type="ECO:0000313" key="3">
    <source>
        <dbReference type="Proteomes" id="UP000033750"/>
    </source>
</evidence>
<dbReference type="PROSITE" id="PS51257">
    <property type="entry name" value="PROKAR_LIPOPROTEIN"/>
    <property type="match status" value="1"/>
</dbReference>
<dbReference type="InterPro" id="IPR054783">
    <property type="entry name" value="P60-like"/>
</dbReference>
<evidence type="ECO:0000313" key="2">
    <source>
        <dbReference type="EMBL" id="KKB26709.1"/>
    </source>
</evidence>
<dbReference type="EMBL" id="JZXN01000017">
    <property type="protein sequence ID" value="KKB26709.1"/>
    <property type="molecule type" value="Genomic_DNA"/>
</dbReference>